<dbReference type="Gene3D" id="3.40.630.30">
    <property type="match status" value="1"/>
</dbReference>
<sequence>MSERAEVTVQDNPEKSRYEAVDESGVVAGYTEYHPDGDDVLVFPHTVVEDAFEGRGVGSSLVRGALDQVREQGKRVRAECEFVKGYIDKHEEYADLLA</sequence>
<dbReference type="EMBL" id="JAUSQM010000001">
    <property type="protein sequence ID" value="MDP9821258.1"/>
    <property type="molecule type" value="Genomic_DNA"/>
</dbReference>
<proteinExistence type="predicted"/>
<dbReference type="PANTHER" id="PTHR31435:SF10">
    <property type="entry name" value="BSR4717 PROTEIN"/>
    <property type="match status" value="1"/>
</dbReference>
<dbReference type="PROSITE" id="PS51729">
    <property type="entry name" value="GNAT_YJDJ"/>
    <property type="match status" value="1"/>
</dbReference>
<dbReference type="PANTHER" id="PTHR31435">
    <property type="entry name" value="PROTEIN NATD1"/>
    <property type="match status" value="1"/>
</dbReference>
<comment type="caution">
    <text evidence="3">The sequence shown here is derived from an EMBL/GenBank/DDBJ whole genome shotgun (WGS) entry which is preliminary data.</text>
</comment>
<dbReference type="InterPro" id="IPR000182">
    <property type="entry name" value="GNAT_dom"/>
</dbReference>
<accession>A0ABT9NLG5</accession>
<dbReference type="Pfam" id="PF14542">
    <property type="entry name" value="Acetyltransf_CG"/>
    <property type="match status" value="1"/>
</dbReference>
<evidence type="ECO:0000259" key="2">
    <source>
        <dbReference type="PROSITE" id="PS51729"/>
    </source>
</evidence>
<dbReference type="PROSITE" id="PS51186">
    <property type="entry name" value="GNAT"/>
    <property type="match status" value="1"/>
</dbReference>
<dbReference type="InterPro" id="IPR016181">
    <property type="entry name" value="Acyl_CoA_acyltransferase"/>
</dbReference>
<dbReference type="SUPFAM" id="SSF55729">
    <property type="entry name" value="Acyl-CoA N-acyltransferases (Nat)"/>
    <property type="match status" value="1"/>
</dbReference>
<name>A0ABT9NLG5_9ACTN</name>
<reference evidence="3 4" key="1">
    <citation type="submission" date="2023-07" db="EMBL/GenBank/DDBJ databases">
        <title>Sequencing the genomes of 1000 actinobacteria strains.</title>
        <authorList>
            <person name="Klenk H.-P."/>
        </authorList>
    </citation>
    <scope>NUCLEOTIDE SEQUENCE [LARGE SCALE GENOMIC DNA]</scope>
    <source>
        <strain evidence="3 4">GD13</strain>
    </source>
</reference>
<evidence type="ECO:0000313" key="4">
    <source>
        <dbReference type="Proteomes" id="UP001240447"/>
    </source>
</evidence>
<feature type="domain" description="N-acetyltransferase" evidence="2">
    <location>
        <begin position="10"/>
        <end position="98"/>
    </location>
</feature>
<dbReference type="Proteomes" id="UP001240447">
    <property type="component" value="Unassembled WGS sequence"/>
</dbReference>
<feature type="domain" description="N-acetyltransferase" evidence="1">
    <location>
        <begin position="1"/>
        <end position="98"/>
    </location>
</feature>
<keyword evidence="4" id="KW-1185">Reference proteome</keyword>
<dbReference type="RefSeq" id="WP_068120979.1">
    <property type="nucleotide sequence ID" value="NZ_CCXJ01000328.1"/>
</dbReference>
<evidence type="ECO:0000313" key="3">
    <source>
        <dbReference type="EMBL" id="MDP9821258.1"/>
    </source>
</evidence>
<dbReference type="InterPro" id="IPR045057">
    <property type="entry name" value="Gcn5-rel_NAT"/>
</dbReference>
<dbReference type="InterPro" id="IPR031165">
    <property type="entry name" value="GNAT_YJDJ"/>
</dbReference>
<dbReference type="CDD" id="cd04301">
    <property type="entry name" value="NAT_SF"/>
    <property type="match status" value="1"/>
</dbReference>
<protein>
    <submittedName>
        <fullName evidence="3">GNAT family acetyltransferase</fullName>
    </submittedName>
</protein>
<evidence type="ECO:0000259" key="1">
    <source>
        <dbReference type="PROSITE" id="PS51186"/>
    </source>
</evidence>
<organism evidence="3 4">
    <name type="scientific">Nocardioides massiliensis</name>
    <dbReference type="NCBI Taxonomy" id="1325935"/>
    <lineage>
        <taxon>Bacteria</taxon>
        <taxon>Bacillati</taxon>
        <taxon>Actinomycetota</taxon>
        <taxon>Actinomycetes</taxon>
        <taxon>Propionibacteriales</taxon>
        <taxon>Nocardioidaceae</taxon>
        <taxon>Nocardioides</taxon>
    </lineage>
</organism>
<gene>
    <name evidence="3" type="ORF">J2S59_001067</name>
</gene>